<evidence type="ECO:0008006" key="4">
    <source>
        <dbReference type="Google" id="ProtNLM"/>
    </source>
</evidence>
<feature type="compositionally biased region" description="Polar residues" evidence="1">
    <location>
        <begin position="544"/>
        <end position="556"/>
    </location>
</feature>
<feature type="region of interest" description="Disordered" evidence="1">
    <location>
        <begin position="544"/>
        <end position="584"/>
    </location>
</feature>
<accession>A0A811RUT1</accession>
<dbReference type="OrthoDB" id="762072at2759"/>
<feature type="region of interest" description="Disordered" evidence="1">
    <location>
        <begin position="76"/>
        <end position="109"/>
    </location>
</feature>
<proteinExistence type="predicted"/>
<protein>
    <recommendedName>
        <fullName evidence="4">GBF-interacting protein 1 N-terminal domain-containing protein</fullName>
    </recommendedName>
</protein>
<dbReference type="EMBL" id="CAJGYO010000017">
    <property type="protein sequence ID" value="CAD6332703.1"/>
    <property type="molecule type" value="Genomic_DNA"/>
</dbReference>
<organism evidence="2 3">
    <name type="scientific">Miscanthus lutarioriparius</name>
    <dbReference type="NCBI Taxonomy" id="422564"/>
    <lineage>
        <taxon>Eukaryota</taxon>
        <taxon>Viridiplantae</taxon>
        <taxon>Streptophyta</taxon>
        <taxon>Embryophyta</taxon>
        <taxon>Tracheophyta</taxon>
        <taxon>Spermatophyta</taxon>
        <taxon>Magnoliopsida</taxon>
        <taxon>Liliopsida</taxon>
        <taxon>Poales</taxon>
        <taxon>Poaceae</taxon>
        <taxon>PACMAD clade</taxon>
        <taxon>Panicoideae</taxon>
        <taxon>Andropogonodae</taxon>
        <taxon>Andropogoneae</taxon>
        <taxon>Saccharinae</taxon>
        <taxon>Miscanthus</taxon>
    </lineage>
</organism>
<evidence type="ECO:0000313" key="2">
    <source>
        <dbReference type="EMBL" id="CAD6332703.1"/>
    </source>
</evidence>
<dbReference type="Proteomes" id="UP000604825">
    <property type="component" value="Unassembled WGS sequence"/>
</dbReference>
<keyword evidence="3" id="KW-1185">Reference proteome</keyword>
<reference evidence="2" key="1">
    <citation type="submission" date="2020-10" db="EMBL/GenBank/DDBJ databases">
        <authorList>
            <person name="Han B."/>
            <person name="Lu T."/>
            <person name="Zhao Q."/>
            <person name="Huang X."/>
            <person name="Zhao Y."/>
        </authorList>
    </citation>
    <scope>NUCLEOTIDE SEQUENCE</scope>
</reference>
<feature type="compositionally biased region" description="Polar residues" evidence="1">
    <location>
        <begin position="92"/>
        <end position="105"/>
    </location>
</feature>
<gene>
    <name evidence="2" type="ORF">NCGR_LOCUS56801</name>
</gene>
<dbReference type="AlphaFoldDB" id="A0A811RUT1"/>
<comment type="caution">
    <text evidence="2">The sequence shown here is derived from an EMBL/GenBank/DDBJ whole genome shotgun (WGS) entry which is preliminary data.</text>
</comment>
<evidence type="ECO:0000313" key="3">
    <source>
        <dbReference type="Proteomes" id="UP000604825"/>
    </source>
</evidence>
<evidence type="ECO:0000256" key="1">
    <source>
        <dbReference type="SAM" id="MobiDB-lite"/>
    </source>
</evidence>
<dbReference type="PANTHER" id="PTHR46445:SF8">
    <property type="entry name" value="OS05G0581800 PROTEIN"/>
    <property type="match status" value="1"/>
</dbReference>
<dbReference type="PANTHER" id="PTHR46445">
    <property type="entry name" value="RNA POLYMERASE II DEGRADATION FACTOR-LIKE PROTEIN (DUF1296)"/>
    <property type="match status" value="1"/>
</dbReference>
<sequence>MAEIVKMGRPQAKVGSRSVASSTAMPAIGDSVISNIPNLAPKEYNRTVFTSEVGHGAADKLPNGAVEVHSVPKDASSLDMLPSAEGTDVEALSTSSNAQGSSTPDANEDDIEKDANLEEGNTESLTTPGLSFCFCHLDEGSIEKTDDFQLNGLSFEQTKVSNADCAHLTFGSFVSGTLDASLTTKPLDSHGDVATVPDDSIDQSDSRIHDDESKVTLAPPANEYAPPANEYVTSAANSNVENLDITSVQQSERANFLDVTSNTEYNLSSTPDYATSAKIQNGLLSPAIPPLREFDPAFSLLLTNPPMMPGAMSSSMSNATVSTQPQEVVNSPKICIGGTFAVYECQSSWFTQLTQSHPSSSIASGPPLPQHLLHPYAQATLPLGYASMIGYPSLPPSYAYLPPAGFQQPYMNSGLFHQAAAAVPNSSVKYPLPQYKSNIALASLPQPGSLLSSYVGGFGTANNMPGNFPLNQSTTSATTTLGFDGTVPSHFKDGNQFISLQQNENPAMWMHGAGSRGMPPLAASTMYGYQGQSHQAGLRQGQLPSQFGSALGQSQPGLGPEHRNPSDGNLSGAAQANQMWPNSY</sequence>
<name>A0A811RUT1_9POAL</name>
<feature type="compositionally biased region" description="Polar residues" evidence="1">
    <location>
        <begin position="566"/>
        <end position="584"/>
    </location>
</feature>